<dbReference type="RefSeq" id="WP_115373728.1">
    <property type="nucleotide sequence ID" value="NZ_QASA01000001.1"/>
</dbReference>
<sequence length="164" mass="18354">MKTLYLLRHAKSSWDFEDLSDHDRPLNKRGRHDAPLMGRELASHEISPDLMVTSSAVRALTTASLVAKEMEYDIDNIVINEAIYEASKQDLLAIIQQTPDDINNLMLVGHNPEITELANFLAPEHIASMATAAVVGIRFNCVAWSEISPENATLVLYDFPKNHK</sequence>
<evidence type="ECO:0000313" key="3">
    <source>
        <dbReference type="Proteomes" id="UP000253919"/>
    </source>
</evidence>
<dbReference type="Proteomes" id="UP000253919">
    <property type="component" value="Unassembled WGS sequence"/>
</dbReference>
<dbReference type="OrthoDB" id="9810154at2"/>
<organism evidence="2 3">
    <name type="scientific">Adhaeribacter pallidiroseus</name>
    <dbReference type="NCBI Taxonomy" id="2072847"/>
    <lineage>
        <taxon>Bacteria</taxon>
        <taxon>Pseudomonadati</taxon>
        <taxon>Bacteroidota</taxon>
        <taxon>Cytophagia</taxon>
        <taxon>Cytophagales</taxon>
        <taxon>Hymenobacteraceae</taxon>
        <taxon>Adhaeribacter</taxon>
    </lineage>
</organism>
<reference evidence="2 3" key="1">
    <citation type="submission" date="2018-04" db="EMBL/GenBank/DDBJ databases">
        <title>Adhaeribacter sp. HMF7616 genome sequencing and assembly.</title>
        <authorList>
            <person name="Kang H."/>
            <person name="Kang J."/>
            <person name="Cha I."/>
            <person name="Kim H."/>
            <person name="Joh K."/>
        </authorList>
    </citation>
    <scope>NUCLEOTIDE SEQUENCE [LARGE SCALE GENOMIC DNA]</scope>
    <source>
        <strain evidence="2 3">HMF7616</strain>
    </source>
</reference>
<dbReference type="InterPro" id="IPR013078">
    <property type="entry name" value="His_Pase_superF_clade-1"/>
</dbReference>
<keyword evidence="3" id="KW-1185">Reference proteome</keyword>
<dbReference type="CDD" id="cd07067">
    <property type="entry name" value="HP_PGM_like"/>
    <property type="match status" value="1"/>
</dbReference>
<protein>
    <recommendedName>
        <fullName evidence="4">Phosphohistidine phosphatase</fullName>
    </recommendedName>
</protein>
<name>A0A369QI71_9BACT</name>
<evidence type="ECO:0000256" key="1">
    <source>
        <dbReference type="PIRSR" id="PIRSR613078-2"/>
    </source>
</evidence>
<dbReference type="PANTHER" id="PTHR47623">
    <property type="entry name" value="OS09G0287300 PROTEIN"/>
    <property type="match status" value="1"/>
</dbReference>
<dbReference type="SUPFAM" id="SSF53254">
    <property type="entry name" value="Phosphoglycerate mutase-like"/>
    <property type="match status" value="1"/>
</dbReference>
<dbReference type="PANTHER" id="PTHR47623:SF1">
    <property type="entry name" value="OS09G0287300 PROTEIN"/>
    <property type="match status" value="1"/>
</dbReference>
<dbReference type="Pfam" id="PF00300">
    <property type="entry name" value="His_Phos_1"/>
    <property type="match status" value="1"/>
</dbReference>
<accession>A0A369QI71</accession>
<dbReference type="InterPro" id="IPR029033">
    <property type="entry name" value="His_PPase_superfam"/>
</dbReference>
<proteinExistence type="predicted"/>
<evidence type="ECO:0008006" key="4">
    <source>
        <dbReference type="Google" id="ProtNLM"/>
    </source>
</evidence>
<dbReference type="Gene3D" id="3.40.50.1240">
    <property type="entry name" value="Phosphoglycerate mutase-like"/>
    <property type="match status" value="1"/>
</dbReference>
<feature type="binding site" evidence="1">
    <location>
        <position position="58"/>
    </location>
    <ligand>
        <name>substrate</name>
    </ligand>
</feature>
<gene>
    <name evidence="2" type="ORF">AHMF7616_03207</name>
</gene>
<dbReference type="EMBL" id="QASA01000001">
    <property type="protein sequence ID" value="RDC64591.1"/>
    <property type="molecule type" value="Genomic_DNA"/>
</dbReference>
<dbReference type="AlphaFoldDB" id="A0A369QI71"/>
<evidence type="ECO:0000313" key="2">
    <source>
        <dbReference type="EMBL" id="RDC64591.1"/>
    </source>
</evidence>
<dbReference type="SMART" id="SM00855">
    <property type="entry name" value="PGAM"/>
    <property type="match status" value="1"/>
</dbReference>
<comment type="caution">
    <text evidence="2">The sequence shown here is derived from an EMBL/GenBank/DDBJ whole genome shotgun (WGS) entry which is preliminary data.</text>
</comment>